<dbReference type="InterPro" id="IPR020019">
    <property type="entry name" value="AcTrfase_PglD-like"/>
</dbReference>
<feature type="binding site" evidence="2">
    <location>
        <begin position="32"/>
        <end position="33"/>
    </location>
    <ligand>
        <name>substrate</name>
    </ligand>
</feature>
<protein>
    <submittedName>
        <fullName evidence="4">Acetyltransferase</fullName>
    </submittedName>
</protein>
<evidence type="ECO:0000259" key="3">
    <source>
        <dbReference type="Pfam" id="PF17836"/>
    </source>
</evidence>
<dbReference type="InterPro" id="IPR041561">
    <property type="entry name" value="PglD_N"/>
</dbReference>
<evidence type="ECO:0000313" key="5">
    <source>
        <dbReference type="EMBL" id="AKE79827.1"/>
    </source>
</evidence>
<reference evidence="4" key="1">
    <citation type="journal article" date="2015" name="Appl. Environ. Microbiol.">
        <title>Eight Novel Capsular Polysaccharide Synthesis Gene Loci Identified in Nontypeable Streptococcus suis Isolates.</title>
        <authorList>
            <person name="Zheng H."/>
            <person name="Ji S."/>
            <person name="Liu Z."/>
            <person name="Lan R."/>
            <person name="Huang Y."/>
            <person name="Bai X."/>
            <person name="Gottschalk M."/>
            <person name="Xu J."/>
        </authorList>
    </citation>
    <scope>NUCLEOTIDE SEQUENCE</scope>
    <source>
        <strain evidence="4">YS113_seq</strain>
        <strain evidence="5">YS166_seq</strain>
        <strain evidence="6">YS170_seq</strain>
        <strain evidence="7">YS171_seq</strain>
        <strain evidence="8">YS27_seq</strain>
        <strain evidence="9">YS74_seq</strain>
        <strain evidence="10">YS75_seq</strain>
    </source>
</reference>
<accession>A0A0F6UW15</accession>
<feature type="domain" description="PglD N-terminal" evidence="3">
    <location>
        <begin position="3"/>
        <end position="76"/>
    </location>
</feature>
<dbReference type="Gene3D" id="2.160.10.10">
    <property type="entry name" value="Hexapeptide repeat proteins"/>
    <property type="match status" value="1"/>
</dbReference>
<proteinExistence type="predicted"/>
<keyword evidence="4" id="KW-0808">Transferase</keyword>
<dbReference type="AlphaFoldDB" id="A0A0F6UW15"/>
<dbReference type="Pfam" id="PF17836">
    <property type="entry name" value="PglD_N"/>
    <property type="match status" value="1"/>
</dbReference>
<evidence type="ECO:0000313" key="10">
    <source>
        <dbReference type="EMBL" id="AKE80415.1"/>
    </source>
</evidence>
<evidence type="ECO:0000313" key="6">
    <source>
        <dbReference type="EMBL" id="AKE79891.1"/>
    </source>
</evidence>
<dbReference type="PANTHER" id="PTHR43300:SF7">
    <property type="entry name" value="UDP-N-ACETYLBACILLOSAMINE N-ACETYLTRANSFERASE"/>
    <property type="match status" value="1"/>
</dbReference>
<name>A0A0F6UW15_STRSU</name>
<dbReference type="InterPro" id="IPR050179">
    <property type="entry name" value="Trans_hexapeptide_repeat"/>
</dbReference>
<feature type="site" description="Increases basicity of active site His" evidence="1">
    <location>
        <position position="131"/>
    </location>
</feature>
<dbReference type="EMBL" id="KM972253">
    <property type="protein sequence ID" value="AKE79827.1"/>
    <property type="molecule type" value="Genomic_DNA"/>
</dbReference>
<evidence type="ECO:0000313" key="8">
    <source>
        <dbReference type="EMBL" id="AKE80017.1"/>
    </source>
</evidence>
<evidence type="ECO:0000313" key="9">
    <source>
        <dbReference type="EMBL" id="AKE80399.1"/>
    </source>
</evidence>
<dbReference type="EMBL" id="KM972231">
    <property type="protein sequence ID" value="AKE79321.1"/>
    <property type="molecule type" value="Genomic_DNA"/>
</dbReference>
<dbReference type="EMBL" id="KM972280">
    <property type="protein sequence ID" value="AKE80415.1"/>
    <property type="molecule type" value="Genomic_DNA"/>
</dbReference>
<dbReference type="PANTHER" id="PTHR43300">
    <property type="entry name" value="ACETYLTRANSFERASE"/>
    <property type="match status" value="1"/>
</dbReference>
<gene>
    <name evidence="4" type="primary">cpsI</name>
    <name evidence="4" type="ORF">YS113.seq-orf00010</name>
    <name evidence="5" type="ORF">YS166.seq-orf00010</name>
    <name evidence="6" type="ORF">YS170.seq-orf00010</name>
    <name evidence="7" type="ORF">YS171.seq-orf00009</name>
    <name evidence="8" type="ORF">YS27.seq-orf00010</name>
    <name evidence="9" type="ORF">YS74.seq-orf00010</name>
    <name evidence="10" type="ORF">YS75.seq-orf00011</name>
</gene>
<evidence type="ECO:0000256" key="2">
    <source>
        <dbReference type="PIRSR" id="PIRSR620019-2"/>
    </source>
</evidence>
<dbReference type="RefSeq" id="WP_029187420.1">
    <property type="nucleotide sequence ID" value="NZ_POJG01000214.1"/>
</dbReference>
<dbReference type="NCBIfam" id="TIGR03570">
    <property type="entry name" value="NeuD_NnaD"/>
    <property type="match status" value="1"/>
</dbReference>
<feature type="binding site" evidence="2">
    <location>
        <position position="139"/>
    </location>
    <ligand>
        <name>acetyl-CoA</name>
        <dbReference type="ChEBI" id="CHEBI:57288"/>
    </ligand>
</feature>
<feature type="binding site" evidence="2">
    <location>
        <position position="65"/>
    </location>
    <ligand>
        <name>substrate</name>
    </ligand>
</feature>
<dbReference type="GO" id="GO:0016740">
    <property type="term" value="F:transferase activity"/>
    <property type="evidence" value="ECO:0007669"/>
    <property type="project" value="UniProtKB-KW"/>
</dbReference>
<feature type="binding site" evidence="2">
    <location>
        <begin position="10"/>
        <end position="12"/>
    </location>
    <ligand>
        <name>substrate</name>
    </ligand>
</feature>
<dbReference type="EMBL" id="KM972256">
    <property type="protein sequence ID" value="AKE79891.1"/>
    <property type="molecule type" value="Genomic_DNA"/>
</dbReference>
<dbReference type="EMBL" id="KM972262">
    <property type="protein sequence ID" value="AKE80017.1"/>
    <property type="molecule type" value="Genomic_DNA"/>
</dbReference>
<dbReference type="Gene3D" id="3.40.50.20">
    <property type="match status" value="1"/>
</dbReference>
<sequence>MKKLAIIGASGHGKVVADIAEKTGYDKIIFLDDAQDKLECTGHPIVGKVEDIINFKNDDIFIAIGNNKVRNEIAKRYEELNFVTLIHPSATISRTVSIGKGTAVMAGVVINTDAKIGDFCIINTGVTVDHDCHLKDFVHISPGSHLVGGVTIGRNSWIGIGSSVIQSLSICEDVIIGAGGVVIKSIDSSGTYVGHPCRKVY</sequence>
<feature type="binding site" evidence="2">
    <location>
        <position position="160"/>
    </location>
    <ligand>
        <name>acetyl-CoA</name>
        <dbReference type="ChEBI" id="CHEBI:57288"/>
    </ligand>
</feature>
<dbReference type="EMBL" id="KM972279">
    <property type="protein sequence ID" value="AKE80399.1"/>
    <property type="molecule type" value="Genomic_DNA"/>
</dbReference>
<dbReference type="CDD" id="cd03360">
    <property type="entry name" value="LbH_AT_putative"/>
    <property type="match status" value="1"/>
</dbReference>
<evidence type="ECO:0000313" key="7">
    <source>
        <dbReference type="EMBL" id="AKE79907.1"/>
    </source>
</evidence>
<feature type="active site" description="Proton acceptor" evidence="1">
    <location>
        <position position="130"/>
    </location>
</feature>
<evidence type="ECO:0000256" key="1">
    <source>
        <dbReference type="PIRSR" id="PIRSR620019-1"/>
    </source>
</evidence>
<organism evidence="4">
    <name type="scientific">Streptococcus suis</name>
    <dbReference type="NCBI Taxonomy" id="1307"/>
    <lineage>
        <taxon>Bacteria</taxon>
        <taxon>Bacillati</taxon>
        <taxon>Bacillota</taxon>
        <taxon>Bacilli</taxon>
        <taxon>Lactobacillales</taxon>
        <taxon>Streptococcaceae</taxon>
        <taxon>Streptococcus</taxon>
    </lineage>
</organism>
<dbReference type="SUPFAM" id="SSF51161">
    <property type="entry name" value="Trimeric LpxA-like enzymes"/>
    <property type="match status" value="1"/>
</dbReference>
<dbReference type="InterPro" id="IPR011004">
    <property type="entry name" value="Trimer_LpxA-like_sf"/>
</dbReference>
<dbReference type="EMBL" id="KM972257">
    <property type="protein sequence ID" value="AKE79907.1"/>
    <property type="molecule type" value="Genomic_DNA"/>
</dbReference>
<evidence type="ECO:0000313" key="4">
    <source>
        <dbReference type="EMBL" id="AKE79321.1"/>
    </source>
</evidence>